<proteinExistence type="predicted"/>
<dbReference type="Proteomes" id="UP000193560">
    <property type="component" value="Unassembled WGS sequence"/>
</dbReference>
<name>A0A1X2J1F0_9FUNG</name>
<keyword evidence="1" id="KW-0812">Transmembrane</keyword>
<keyword evidence="1" id="KW-0472">Membrane</keyword>
<gene>
    <name evidence="2" type="ORF">BCR42DRAFT_399283</name>
</gene>
<dbReference type="AlphaFoldDB" id="A0A1X2J1F0"/>
<dbReference type="EMBL" id="MCGE01000001">
    <property type="protein sequence ID" value="ORZ25054.1"/>
    <property type="molecule type" value="Genomic_DNA"/>
</dbReference>
<comment type="caution">
    <text evidence="2">The sequence shown here is derived from an EMBL/GenBank/DDBJ whole genome shotgun (WGS) entry which is preliminary data.</text>
</comment>
<reference evidence="2 3" key="1">
    <citation type="submission" date="2016-07" db="EMBL/GenBank/DDBJ databases">
        <title>Pervasive Adenine N6-methylation of Active Genes in Fungi.</title>
        <authorList>
            <consortium name="DOE Joint Genome Institute"/>
            <person name="Mondo S.J."/>
            <person name="Dannebaum R.O."/>
            <person name="Kuo R.C."/>
            <person name="Labutti K."/>
            <person name="Haridas S."/>
            <person name="Kuo A."/>
            <person name="Salamov A."/>
            <person name="Ahrendt S.R."/>
            <person name="Lipzen A."/>
            <person name="Sullivan W."/>
            <person name="Andreopoulos W.B."/>
            <person name="Clum A."/>
            <person name="Lindquist E."/>
            <person name="Daum C."/>
            <person name="Ramamoorthy G.K."/>
            <person name="Gryganskyi A."/>
            <person name="Culley D."/>
            <person name="Magnuson J.K."/>
            <person name="James T.Y."/>
            <person name="O'Malley M.A."/>
            <person name="Stajich J.E."/>
            <person name="Spatafora J.W."/>
            <person name="Visel A."/>
            <person name="Grigoriev I.V."/>
        </authorList>
    </citation>
    <scope>NUCLEOTIDE SEQUENCE [LARGE SCALE GENOMIC DNA]</scope>
    <source>
        <strain evidence="2 3">NRRL 1336</strain>
    </source>
</reference>
<evidence type="ECO:0000256" key="1">
    <source>
        <dbReference type="SAM" id="Phobius"/>
    </source>
</evidence>
<organism evidence="2 3">
    <name type="scientific">Absidia repens</name>
    <dbReference type="NCBI Taxonomy" id="90262"/>
    <lineage>
        <taxon>Eukaryota</taxon>
        <taxon>Fungi</taxon>
        <taxon>Fungi incertae sedis</taxon>
        <taxon>Mucoromycota</taxon>
        <taxon>Mucoromycotina</taxon>
        <taxon>Mucoromycetes</taxon>
        <taxon>Mucorales</taxon>
        <taxon>Cunninghamellaceae</taxon>
        <taxon>Absidia</taxon>
    </lineage>
</organism>
<evidence type="ECO:0000313" key="3">
    <source>
        <dbReference type="Proteomes" id="UP000193560"/>
    </source>
</evidence>
<evidence type="ECO:0000313" key="2">
    <source>
        <dbReference type="EMBL" id="ORZ25054.1"/>
    </source>
</evidence>
<feature type="transmembrane region" description="Helical" evidence="1">
    <location>
        <begin position="14"/>
        <end position="35"/>
    </location>
</feature>
<protein>
    <submittedName>
        <fullName evidence="2">Uncharacterized protein</fullName>
    </submittedName>
</protein>
<keyword evidence="3" id="KW-1185">Reference proteome</keyword>
<keyword evidence="1" id="KW-1133">Transmembrane helix</keyword>
<accession>A0A1X2J1F0</accession>
<sequence length="72" mass="8722">MICLSLSVLFPKYIRIKVVLVPSMHYILTITYIKFQYKNKMKYRMYKEYLAGFVSKKKCANCLFPFYETFPE</sequence>